<gene>
    <name evidence="1" type="ORF">ENY07_01400</name>
</gene>
<proteinExistence type="predicted"/>
<dbReference type="EMBL" id="DTQM01000025">
    <property type="protein sequence ID" value="HGC41866.1"/>
    <property type="molecule type" value="Genomic_DNA"/>
</dbReference>
<evidence type="ECO:0000313" key="1">
    <source>
        <dbReference type="EMBL" id="HGC41866.1"/>
    </source>
</evidence>
<protein>
    <recommendedName>
        <fullName evidence="2">ACT domain-containing protein</fullName>
    </recommendedName>
</protein>
<organism evidence="1">
    <name type="scientific">Acidicaldus sp</name>
    <dbReference type="NCBI Taxonomy" id="1872105"/>
    <lineage>
        <taxon>Bacteria</taxon>
        <taxon>Pseudomonadati</taxon>
        <taxon>Pseudomonadota</taxon>
        <taxon>Alphaproteobacteria</taxon>
        <taxon>Acetobacterales</taxon>
        <taxon>Acetobacteraceae</taxon>
        <taxon>Acidicaldus</taxon>
    </lineage>
</organism>
<comment type="caution">
    <text evidence="1">The sequence shown here is derived from an EMBL/GenBank/DDBJ whole genome shotgun (WGS) entry which is preliminary data.</text>
</comment>
<name>A0A8J4H9Q3_9PROT</name>
<evidence type="ECO:0008006" key="2">
    <source>
        <dbReference type="Google" id="ProtNLM"/>
    </source>
</evidence>
<sequence length="92" mass="9745">MTDDDTLLPPRRFRLLAEAEPGLLPRVLAPLARRGVILEQLIVTRQGAALAIEIVIPPLPAAVLRPIAGNLRQIVGLVALTEETLAGIAIAA</sequence>
<dbReference type="AlphaFoldDB" id="A0A8J4H9Q3"/>
<accession>A0A8J4H9Q3</accession>
<reference evidence="1" key="1">
    <citation type="journal article" date="2020" name="mSystems">
        <title>Genome- and Community-Level Interaction Insights into Carbon Utilization and Element Cycling Functions of Hydrothermarchaeota in Hydrothermal Sediment.</title>
        <authorList>
            <person name="Zhou Z."/>
            <person name="Liu Y."/>
            <person name="Xu W."/>
            <person name="Pan J."/>
            <person name="Luo Z.H."/>
            <person name="Li M."/>
        </authorList>
    </citation>
    <scope>NUCLEOTIDE SEQUENCE</scope>
    <source>
        <strain evidence="1">SpSt-997</strain>
    </source>
</reference>